<accession>A0A6I4WDH8</accession>
<dbReference type="Proteomes" id="UP000431901">
    <property type="component" value="Unassembled WGS sequence"/>
</dbReference>
<dbReference type="AlphaFoldDB" id="A0A6I4WDH8"/>
<keyword evidence="2" id="KW-1185">Reference proteome</keyword>
<dbReference type="OrthoDB" id="4251809at2"/>
<organism evidence="1 2">
    <name type="scientific">Actinomadura rayongensis</name>
    <dbReference type="NCBI Taxonomy" id="1429076"/>
    <lineage>
        <taxon>Bacteria</taxon>
        <taxon>Bacillati</taxon>
        <taxon>Actinomycetota</taxon>
        <taxon>Actinomycetes</taxon>
        <taxon>Streptosporangiales</taxon>
        <taxon>Thermomonosporaceae</taxon>
        <taxon>Actinomadura</taxon>
    </lineage>
</organism>
<proteinExistence type="predicted"/>
<name>A0A6I4WDH8_9ACTN</name>
<protein>
    <submittedName>
        <fullName evidence="1">Uncharacterized protein</fullName>
    </submittedName>
</protein>
<dbReference type="RefSeq" id="WP_161105907.1">
    <property type="nucleotide sequence ID" value="NZ_JBHLYI010000011.1"/>
</dbReference>
<evidence type="ECO:0000313" key="1">
    <source>
        <dbReference type="EMBL" id="MXQ67721.1"/>
    </source>
</evidence>
<gene>
    <name evidence="1" type="ORF">GQ466_27250</name>
</gene>
<sequence length="283" mass="31369">MSDDPTRRCWCVINHPQTPAERAEVAASLNLAREIGDLNAIRLHLLMLTGPCPAWANPDTKEKTAKVDEIMRALANGTSPAEAIDQETLRLFVARQIVCPFRRTVLDVKRAVLLDCGPEVGAQVISADYWDEAASDFLSVVADLGVVPRVLDGRLMRWADRAVDYDDLGVYRDVLNRFAAGDEAFARWCADRWPFGGFDPAHARVVYDQLHRFAEGDAVELGWPWEGLPRGTRGRTVGRPVELFSPSRPVQFIELPDRRRVVVPLGLLLPATDATGKGDETDG</sequence>
<dbReference type="EMBL" id="WUTW01000008">
    <property type="protein sequence ID" value="MXQ67721.1"/>
    <property type="molecule type" value="Genomic_DNA"/>
</dbReference>
<reference evidence="1 2" key="1">
    <citation type="submission" date="2019-12" db="EMBL/GenBank/DDBJ databases">
        <title>Nocardia macrotermitis sp. nov. and Nocardia aurantia sp. nov., isolated from the gut of the fungus growing-termite Macrotermes natalensis.</title>
        <authorList>
            <person name="Christine B."/>
            <person name="Rene B."/>
        </authorList>
    </citation>
    <scope>NUCLEOTIDE SEQUENCE [LARGE SCALE GENOMIC DNA]</scope>
    <source>
        <strain evidence="1 2">DSM 102126</strain>
    </source>
</reference>
<comment type="caution">
    <text evidence="1">The sequence shown here is derived from an EMBL/GenBank/DDBJ whole genome shotgun (WGS) entry which is preliminary data.</text>
</comment>
<evidence type="ECO:0000313" key="2">
    <source>
        <dbReference type="Proteomes" id="UP000431901"/>
    </source>
</evidence>